<gene>
    <name evidence="2" type="ORF">NDU88_004685</name>
</gene>
<comment type="caution">
    <text evidence="2">The sequence shown here is derived from an EMBL/GenBank/DDBJ whole genome shotgun (WGS) entry which is preliminary data.</text>
</comment>
<organism evidence="2 3">
    <name type="scientific">Pleurodeles waltl</name>
    <name type="common">Iberian ribbed newt</name>
    <dbReference type="NCBI Taxonomy" id="8319"/>
    <lineage>
        <taxon>Eukaryota</taxon>
        <taxon>Metazoa</taxon>
        <taxon>Chordata</taxon>
        <taxon>Craniata</taxon>
        <taxon>Vertebrata</taxon>
        <taxon>Euteleostomi</taxon>
        <taxon>Amphibia</taxon>
        <taxon>Batrachia</taxon>
        <taxon>Caudata</taxon>
        <taxon>Salamandroidea</taxon>
        <taxon>Salamandridae</taxon>
        <taxon>Pleurodelinae</taxon>
        <taxon>Pleurodeles</taxon>
    </lineage>
</organism>
<dbReference type="Proteomes" id="UP001066276">
    <property type="component" value="Chromosome 4_1"/>
</dbReference>
<reference evidence="2" key="1">
    <citation type="journal article" date="2022" name="bioRxiv">
        <title>Sequencing and chromosome-scale assembly of the giantPleurodeles waltlgenome.</title>
        <authorList>
            <person name="Brown T."/>
            <person name="Elewa A."/>
            <person name="Iarovenko S."/>
            <person name="Subramanian E."/>
            <person name="Araus A.J."/>
            <person name="Petzold A."/>
            <person name="Susuki M."/>
            <person name="Suzuki K.-i.T."/>
            <person name="Hayashi T."/>
            <person name="Toyoda A."/>
            <person name="Oliveira C."/>
            <person name="Osipova E."/>
            <person name="Leigh N.D."/>
            <person name="Simon A."/>
            <person name="Yun M.H."/>
        </authorList>
    </citation>
    <scope>NUCLEOTIDE SEQUENCE</scope>
    <source>
        <strain evidence="2">20211129_DDA</strain>
        <tissue evidence="2">Liver</tissue>
    </source>
</reference>
<evidence type="ECO:0000313" key="3">
    <source>
        <dbReference type="Proteomes" id="UP001066276"/>
    </source>
</evidence>
<dbReference type="AlphaFoldDB" id="A0AAV7T8T8"/>
<name>A0AAV7T8T8_PLEWA</name>
<feature type="region of interest" description="Disordered" evidence="1">
    <location>
        <begin position="159"/>
        <end position="180"/>
    </location>
</feature>
<protein>
    <submittedName>
        <fullName evidence="2">Uncharacterized protein</fullName>
    </submittedName>
</protein>
<accession>A0AAV7T8T8</accession>
<sequence>MLLPTHEDMDDDLVKEKHRKVLCKVDEDVNQHTKRKMDQQSARIELIMKELENHKDESGTKEVQAKMEKNLQEFDNERMERKARRFTRDLLDYQYGHIYTFARKHDRAKEKIDKPTIDKVSDSEFSSDQELSADESSLEKWDFQSKLCLLRMTMCQGEGDRAQQSYEMTMQDKEGQEEEG</sequence>
<evidence type="ECO:0000313" key="2">
    <source>
        <dbReference type="EMBL" id="KAJ1172843.1"/>
    </source>
</evidence>
<keyword evidence="3" id="KW-1185">Reference proteome</keyword>
<dbReference type="EMBL" id="JANPWB010000007">
    <property type="protein sequence ID" value="KAJ1172843.1"/>
    <property type="molecule type" value="Genomic_DNA"/>
</dbReference>
<proteinExistence type="predicted"/>
<evidence type="ECO:0000256" key="1">
    <source>
        <dbReference type="SAM" id="MobiDB-lite"/>
    </source>
</evidence>